<keyword evidence="3" id="KW-1185">Reference proteome</keyword>
<feature type="coiled-coil region" evidence="1">
    <location>
        <begin position="91"/>
        <end position="118"/>
    </location>
</feature>
<dbReference type="OrthoDB" id="1100735at2"/>
<proteinExistence type="predicted"/>
<name>A0A4Y8KZT3_9BACT</name>
<dbReference type="Proteomes" id="UP000297861">
    <property type="component" value="Unassembled WGS sequence"/>
</dbReference>
<evidence type="ECO:0000256" key="1">
    <source>
        <dbReference type="SAM" id="Coils"/>
    </source>
</evidence>
<dbReference type="EMBL" id="SOML01000007">
    <property type="protein sequence ID" value="TFD95507.1"/>
    <property type="molecule type" value="Genomic_DNA"/>
</dbReference>
<protein>
    <submittedName>
        <fullName evidence="2">Uncharacterized protein</fullName>
    </submittedName>
</protein>
<dbReference type="RefSeq" id="WP_134436558.1">
    <property type="nucleotide sequence ID" value="NZ_SOML01000007.1"/>
</dbReference>
<comment type="caution">
    <text evidence="2">The sequence shown here is derived from an EMBL/GenBank/DDBJ whole genome shotgun (WGS) entry which is preliminary data.</text>
</comment>
<reference evidence="2 3" key="1">
    <citation type="submission" date="2019-03" db="EMBL/GenBank/DDBJ databases">
        <title>San Antonio Military Medical Center submission to MRSN (WRAIR), pending publication.</title>
        <authorList>
            <person name="Blyth D.M."/>
            <person name="Mccarthy S.L."/>
            <person name="Schall S.E."/>
            <person name="Stam J.A."/>
            <person name="Ong A.C."/>
            <person name="Mcgann P.T."/>
        </authorList>
    </citation>
    <scope>NUCLEOTIDE SEQUENCE [LARGE SCALE GENOMIC DNA]</scope>
    <source>
        <strain evidence="2 3">MRSN571793</strain>
    </source>
</reference>
<keyword evidence="1" id="KW-0175">Coiled coil</keyword>
<sequence length="120" mass="14306">MDFSAYKMVNFDWIKIYQDKLGRTVFYAFIDKVYGILNRMQEGQVFNLSTDISITDRNRDLFIKVACMYINEGNENYSFSNDYTQITVVSNKSAYQDNKRLQQVLLELENKRQRKIEITE</sequence>
<gene>
    <name evidence="2" type="ORF">E2605_11715</name>
</gene>
<dbReference type="AlphaFoldDB" id="A0A4Y8KZT3"/>
<evidence type="ECO:0000313" key="2">
    <source>
        <dbReference type="EMBL" id="TFD95507.1"/>
    </source>
</evidence>
<accession>A0A4Y8KZT3</accession>
<evidence type="ECO:0000313" key="3">
    <source>
        <dbReference type="Proteomes" id="UP000297861"/>
    </source>
</evidence>
<organism evidence="2 3">
    <name type="scientific">Dysgonomonas capnocytophagoides</name>
    <dbReference type="NCBI Taxonomy" id="45254"/>
    <lineage>
        <taxon>Bacteria</taxon>
        <taxon>Pseudomonadati</taxon>
        <taxon>Bacteroidota</taxon>
        <taxon>Bacteroidia</taxon>
        <taxon>Bacteroidales</taxon>
        <taxon>Dysgonomonadaceae</taxon>
        <taxon>Dysgonomonas</taxon>
    </lineage>
</organism>